<evidence type="ECO:0000313" key="1">
    <source>
        <dbReference type="EMBL" id="CAB3222637.1"/>
    </source>
</evidence>
<dbReference type="EMBL" id="CADEBD010000057">
    <property type="protein sequence ID" value="CAB3222637.1"/>
    <property type="molecule type" value="Genomic_DNA"/>
</dbReference>
<accession>A0A8S0YUJ2</accession>
<organism evidence="1 2">
    <name type="scientific">Arctia plantaginis</name>
    <name type="common">Wood tiger moth</name>
    <name type="synonym">Phalaena plantaginis</name>
    <dbReference type="NCBI Taxonomy" id="874455"/>
    <lineage>
        <taxon>Eukaryota</taxon>
        <taxon>Metazoa</taxon>
        <taxon>Ecdysozoa</taxon>
        <taxon>Arthropoda</taxon>
        <taxon>Hexapoda</taxon>
        <taxon>Insecta</taxon>
        <taxon>Pterygota</taxon>
        <taxon>Neoptera</taxon>
        <taxon>Endopterygota</taxon>
        <taxon>Lepidoptera</taxon>
        <taxon>Glossata</taxon>
        <taxon>Ditrysia</taxon>
        <taxon>Noctuoidea</taxon>
        <taxon>Erebidae</taxon>
        <taxon>Arctiinae</taxon>
        <taxon>Arctia</taxon>
    </lineage>
</organism>
<dbReference type="OrthoDB" id="7413810at2759"/>
<comment type="caution">
    <text evidence="1">The sequence shown here is derived from an EMBL/GenBank/DDBJ whole genome shotgun (WGS) entry which is preliminary data.</text>
</comment>
<sequence>MHPSMIDHELNQIQNEIDENLAFNPDINSIHLWEKAIIVKTFSTNETLTFILDIPIVSKQAYNLLHLYSIPNNNNTILIPKNTFLVLGNNEFAYPHEPCIEIANDDVI</sequence>
<dbReference type="AlphaFoldDB" id="A0A8S0YUJ2"/>
<evidence type="ECO:0000313" key="2">
    <source>
        <dbReference type="Proteomes" id="UP000494256"/>
    </source>
</evidence>
<reference evidence="1 2" key="1">
    <citation type="submission" date="2020-04" db="EMBL/GenBank/DDBJ databases">
        <authorList>
            <person name="Wallbank WR R."/>
            <person name="Pardo Diaz C."/>
            <person name="Kozak K."/>
            <person name="Martin S."/>
            <person name="Jiggins C."/>
            <person name="Moest M."/>
            <person name="Warren A I."/>
            <person name="Byers J.R.P. K."/>
            <person name="Montejo-Kovacevich G."/>
            <person name="Yen C E."/>
        </authorList>
    </citation>
    <scope>NUCLEOTIDE SEQUENCE [LARGE SCALE GENOMIC DNA]</scope>
</reference>
<name>A0A8S0YUJ2_ARCPL</name>
<dbReference type="Pfam" id="PF12259">
    <property type="entry name" value="Baculo_F"/>
    <property type="match status" value="1"/>
</dbReference>
<protein>
    <submittedName>
        <fullName evidence="1">Uncharacterized protein</fullName>
    </submittedName>
</protein>
<dbReference type="InterPro" id="IPR022048">
    <property type="entry name" value="Envelope_fusion-like"/>
</dbReference>
<proteinExistence type="predicted"/>
<gene>
    <name evidence="1" type="ORF">APLA_LOCUS1237</name>
</gene>
<dbReference type="Proteomes" id="UP000494256">
    <property type="component" value="Unassembled WGS sequence"/>
</dbReference>